<dbReference type="EMBL" id="CP045809">
    <property type="protein sequence ID" value="QHN37142.1"/>
    <property type="molecule type" value="Genomic_DNA"/>
</dbReference>
<name>A0ABX6IN13_9ACTN</name>
<evidence type="ECO:0000313" key="2">
    <source>
        <dbReference type="Proteomes" id="UP001059836"/>
    </source>
</evidence>
<dbReference type="Proteomes" id="UP001059836">
    <property type="component" value="Chromosome"/>
</dbReference>
<protein>
    <recommendedName>
        <fullName evidence="3">Antitoxin</fullName>
    </recommendedName>
</protein>
<gene>
    <name evidence="1" type="ORF">GII31_21820</name>
</gene>
<accession>A0ABX6IN13</accession>
<proteinExistence type="predicted"/>
<evidence type="ECO:0000313" key="1">
    <source>
        <dbReference type="EMBL" id="QHN37142.1"/>
    </source>
</evidence>
<organism evidence="1 2">
    <name type="scientific">Gordonia pseudamarae</name>
    <dbReference type="NCBI Taxonomy" id="2831662"/>
    <lineage>
        <taxon>Bacteria</taxon>
        <taxon>Bacillati</taxon>
        <taxon>Actinomycetota</taxon>
        <taxon>Actinomycetes</taxon>
        <taxon>Mycobacteriales</taxon>
        <taxon>Gordoniaceae</taxon>
        <taxon>Gordonia</taxon>
    </lineage>
</organism>
<keyword evidence="2" id="KW-1185">Reference proteome</keyword>
<evidence type="ECO:0008006" key="3">
    <source>
        <dbReference type="Google" id="ProtNLM"/>
    </source>
</evidence>
<reference evidence="1" key="1">
    <citation type="journal article" date="2021" name="Nat. Microbiol.">
        <title>Cocultivation of an ultrasmall environmental parasitic bacterium with lytic ability against bacteria associated with wastewater foams.</title>
        <authorList>
            <person name="Batinovic S."/>
            <person name="Rose J.J.A."/>
            <person name="Ratcliffe J."/>
            <person name="Seviour R.J."/>
            <person name="Petrovski S."/>
        </authorList>
    </citation>
    <scope>NUCLEOTIDE SEQUENCE</scope>
    <source>
        <strain evidence="1">CON9</strain>
    </source>
</reference>
<dbReference type="RefSeq" id="WP_213245491.1">
    <property type="nucleotide sequence ID" value="NZ_CP045806.1"/>
</dbReference>
<sequence length="60" mass="6446">MNDPVRQQRIATPLMRPCAERGLADQPAMEDWLADAQASASANPAVGVADILGDLEADRR</sequence>